<organism evidence="5 6">
    <name type="scientific">Verruconis gallopava</name>
    <dbReference type="NCBI Taxonomy" id="253628"/>
    <lineage>
        <taxon>Eukaryota</taxon>
        <taxon>Fungi</taxon>
        <taxon>Dikarya</taxon>
        <taxon>Ascomycota</taxon>
        <taxon>Pezizomycotina</taxon>
        <taxon>Dothideomycetes</taxon>
        <taxon>Pleosporomycetidae</taxon>
        <taxon>Venturiales</taxon>
        <taxon>Sympoventuriaceae</taxon>
        <taxon>Verruconis</taxon>
    </lineage>
</organism>
<dbReference type="VEuPathDB" id="FungiDB:PV09_00871"/>
<name>A0A0D2AR35_9PEZI</name>
<sequence length="143" mass="16932">MFAFLWAFMITSNLCVLLSRSTGPSSSHRAKTQKKKRFACYRVVQDSGETCRKAFARKADLQRHETCVHDKDKVERIDCTVKKCNRKGGNGFLRRDHMTEHLRHYHSKDIPKKQRRSVPNAEEDDEIPQRLRQQQPDQYEYSY</sequence>
<feature type="domain" description="C2H2-type" evidence="4">
    <location>
        <begin position="82"/>
        <end position="111"/>
    </location>
</feature>
<keyword evidence="6" id="KW-1185">Reference proteome</keyword>
<feature type="compositionally biased region" description="Basic and acidic residues" evidence="2">
    <location>
        <begin position="102"/>
        <end position="112"/>
    </location>
</feature>
<dbReference type="STRING" id="253628.A0A0D2AR35"/>
<feature type="domain" description="C2H2-type" evidence="4">
    <location>
        <begin position="38"/>
        <end position="74"/>
    </location>
</feature>
<feature type="chain" id="PRO_5002238568" description="C2H2-type domain-containing protein" evidence="3">
    <location>
        <begin position="22"/>
        <end position="143"/>
    </location>
</feature>
<dbReference type="GO" id="GO:0008270">
    <property type="term" value="F:zinc ion binding"/>
    <property type="evidence" value="ECO:0007669"/>
    <property type="project" value="UniProtKB-KW"/>
</dbReference>
<evidence type="ECO:0000256" key="1">
    <source>
        <dbReference type="PROSITE-ProRule" id="PRU00042"/>
    </source>
</evidence>
<evidence type="ECO:0000256" key="3">
    <source>
        <dbReference type="SAM" id="SignalP"/>
    </source>
</evidence>
<dbReference type="OrthoDB" id="2687452at2759"/>
<evidence type="ECO:0000313" key="5">
    <source>
        <dbReference type="EMBL" id="KIW08960.1"/>
    </source>
</evidence>
<evidence type="ECO:0000256" key="2">
    <source>
        <dbReference type="SAM" id="MobiDB-lite"/>
    </source>
</evidence>
<dbReference type="Proteomes" id="UP000053259">
    <property type="component" value="Unassembled WGS sequence"/>
</dbReference>
<dbReference type="AlphaFoldDB" id="A0A0D2AR35"/>
<evidence type="ECO:0000313" key="6">
    <source>
        <dbReference type="Proteomes" id="UP000053259"/>
    </source>
</evidence>
<feature type="signal peptide" evidence="3">
    <location>
        <begin position="1"/>
        <end position="21"/>
    </location>
</feature>
<dbReference type="PROSITE" id="PS50157">
    <property type="entry name" value="ZINC_FINGER_C2H2_2"/>
    <property type="match status" value="2"/>
</dbReference>
<dbReference type="InterPro" id="IPR013087">
    <property type="entry name" value="Znf_C2H2_type"/>
</dbReference>
<dbReference type="EMBL" id="KN847530">
    <property type="protein sequence ID" value="KIW08960.1"/>
    <property type="molecule type" value="Genomic_DNA"/>
</dbReference>
<evidence type="ECO:0000259" key="4">
    <source>
        <dbReference type="PROSITE" id="PS50157"/>
    </source>
</evidence>
<dbReference type="HOGENOM" id="CLU_1807705_0_0_1"/>
<protein>
    <recommendedName>
        <fullName evidence="4">C2H2-type domain-containing protein</fullName>
    </recommendedName>
</protein>
<reference evidence="5 6" key="1">
    <citation type="submission" date="2015-01" db="EMBL/GenBank/DDBJ databases">
        <title>The Genome Sequence of Ochroconis gallopava CBS43764.</title>
        <authorList>
            <consortium name="The Broad Institute Genomics Platform"/>
            <person name="Cuomo C."/>
            <person name="de Hoog S."/>
            <person name="Gorbushina A."/>
            <person name="Stielow B."/>
            <person name="Teixiera M."/>
            <person name="Abouelleil A."/>
            <person name="Chapman S.B."/>
            <person name="Priest M."/>
            <person name="Young S.K."/>
            <person name="Wortman J."/>
            <person name="Nusbaum C."/>
            <person name="Birren B."/>
        </authorList>
    </citation>
    <scope>NUCLEOTIDE SEQUENCE [LARGE SCALE GENOMIC DNA]</scope>
    <source>
        <strain evidence="5 6">CBS 43764</strain>
    </source>
</reference>
<dbReference type="RefSeq" id="XP_016218829.1">
    <property type="nucleotide sequence ID" value="XM_016353676.1"/>
</dbReference>
<keyword evidence="3" id="KW-0732">Signal</keyword>
<dbReference type="GeneID" id="27308844"/>
<dbReference type="Gene3D" id="3.30.160.60">
    <property type="entry name" value="Classic Zinc Finger"/>
    <property type="match status" value="1"/>
</dbReference>
<keyword evidence="1" id="KW-0863">Zinc-finger</keyword>
<keyword evidence="1" id="KW-0479">Metal-binding</keyword>
<feature type="region of interest" description="Disordered" evidence="2">
    <location>
        <begin position="102"/>
        <end position="143"/>
    </location>
</feature>
<accession>A0A0D2AR35</accession>
<proteinExistence type="predicted"/>
<keyword evidence="1" id="KW-0862">Zinc</keyword>
<dbReference type="InParanoid" id="A0A0D2AR35"/>
<gene>
    <name evidence="5" type="ORF">PV09_00871</name>
</gene>